<comment type="caution">
    <text evidence="1">The sequence shown here is derived from an EMBL/GenBank/DDBJ whole genome shotgun (WGS) entry which is preliminary data.</text>
</comment>
<dbReference type="RefSeq" id="WP_136837598.1">
    <property type="nucleotide sequence ID" value="NZ_SWBQ01000006.1"/>
</dbReference>
<name>A0A4U1CCT9_9SPHI</name>
<keyword evidence="2" id="KW-1185">Reference proteome</keyword>
<sequence length="257" mass="29744">MKAKETVIIYLLSLLIISCKKNKSFKPDPIQPPEDRPAQKVFLPVKLESDKLAIYLKYQDNNLTEIENSDGYKSQITYKNDLPLKLRRFKYDKPMSFSEYNFSDVMKTKISSFDEDGNLLTPTGHRFLTKNAADQIMKISYFGADKKLFKEQTLTYSSFNPSAISTNDLVSSLTTNFSYSYDSKNGIFKSVKHTQLLFLETGYDFFNHAINNPLGYNSNTEKTTYTYKYNSENYPSELTIAKNNKSQTYKITYKEIK</sequence>
<accession>A0A4U1CCT9</accession>
<evidence type="ECO:0000313" key="2">
    <source>
        <dbReference type="Proteomes" id="UP000307244"/>
    </source>
</evidence>
<proteinExistence type="predicted"/>
<dbReference type="PROSITE" id="PS51257">
    <property type="entry name" value="PROKAR_LIPOPROTEIN"/>
    <property type="match status" value="1"/>
</dbReference>
<organism evidence="1 2">
    <name type="scientific">Pedobacter frigoris</name>
    <dbReference type="NCBI Taxonomy" id="2571272"/>
    <lineage>
        <taxon>Bacteria</taxon>
        <taxon>Pseudomonadati</taxon>
        <taxon>Bacteroidota</taxon>
        <taxon>Sphingobacteriia</taxon>
        <taxon>Sphingobacteriales</taxon>
        <taxon>Sphingobacteriaceae</taxon>
        <taxon>Pedobacter</taxon>
    </lineage>
</organism>
<dbReference type="EMBL" id="SWBQ01000006">
    <property type="protein sequence ID" value="TKC03959.1"/>
    <property type="molecule type" value="Genomic_DNA"/>
</dbReference>
<protein>
    <submittedName>
        <fullName evidence="1">Uncharacterized protein</fullName>
    </submittedName>
</protein>
<reference evidence="1 2" key="1">
    <citation type="submission" date="2019-04" db="EMBL/GenBank/DDBJ databases">
        <title>Pedobacter sp. RP-3-15 sp. nov., isolated from Arctic soil.</title>
        <authorList>
            <person name="Dahal R.H."/>
            <person name="Kim D.-U."/>
        </authorList>
    </citation>
    <scope>NUCLEOTIDE SEQUENCE [LARGE SCALE GENOMIC DNA]</scope>
    <source>
        <strain evidence="1 2">RP-3-15</strain>
    </source>
</reference>
<dbReference type="OrthoDB" id="757351at2"/>
<dbReference type="AlphaFoldDB" id="A0A4U1CCT9"/>
<dbReference type="Proteomes" id="UP000307244">
    <property type="component" value="Unassembled WGS sequence"/>
</dbReference>
<gene>
    <name evidence="1" type="ORF">FA047_18625</name>
</gene>
<evidence type="ECO:0000313" key="1">
    <source>
        <dbReference type="EMBL" id="TKC03959.1"/>
    </source>
</evidence>